<dbReference type="GO" id="GO:0006099">
    <property type="term" value="P:tricarboxylic acid cycle"/>
    <property type="evidence" value="ECO:0007669"/>
    <property type="project" value="TreeGrafter"/>
</dbReference>
<dbReference type="SUPFAM" id="SSF109910">
    <property type="entry name" value="YgfY-like"/>
    <property type="match status" value="1"/>
</dbReference>
<dbReference type="Pfam" id="PF03937">
    <property type="entry name" value="Sdh5"/>
    <property type="match status" value="1"/>
</dbReference>
<sequence>MIDISLLRRKLMYRSWHRGCKETDILLGHFALKYLDKFSLSELIEYEKIVDLDDCELYCYITRKKLLPPDLSSEVVDLIACFIEANPLCTQD</sequence>
<dbReference type="EMBL" id="NWVJ02000101">
    <property type="protein sequence ID" value="TVS97808.1"/>
    <property type="molecule type" value="Genomic_DNA"/>
</dbReference>
<name>A0A6C1U275_WOLPI</name>
<comment type="caution">
    <text evidence="4">The sequence shown here is derived from an EMBL/GenBank/DDBJ whole genome shotgun (WGS) entry which is preliminary data.</text>
</comment>
<dbReference type="Gene3D" id="1.10.150.250">
    <property type="entry name" value="Flavinator of succinate dehydrogenase"/>
    <property type="match status" value="1"/>
</dbReference>
<proteinExistence type="inferred from homology"/>
<dbReference type="InterPro" id="IPR036714">
    <property type="entry name" value="SDH_sf"/>
</dbReference>
<accession>A0A6C1U275</accession>
<dbReference type="PANTHER" id="PTHR12469:SF2">
    <property type="entry name" value="SUCCINATE DEHYDROGENASE ASSEMBLY FACTOR 2, MITOCHONDRIAL"/>
    <property type="match status" value="1"/>
</dbReference>
<protein>
    <recommendedName>
        <fullName evidence="2">FAD assembly factor SdhE</fullName>
    </recommendedName>
</protein>
<dbReference type="InterPro" id="IPR005631">
    <property type="entry name" value="SDH"/>
</dbReference>
<evidence type="ECO:0000256" key="2">
    <source>
        <dbReference type="ARBA" id="ARBA00019418"/>
    </source>
</evidence>
<dbReference type="AlphaFoldDB" id="A0A6C1U275"/>
<keyword evidence="3" id="KW-0143">Chaperone</keyword>
<dbReference type="Proteomes" id="UP000218080">
    <property type="component" value="Unassembled WGS sequence"/>
</dbReference>
<evidence type="ECO:0000256" key="3">
    <source>
        <dbReference type="ARBA" id="ARBA00023186"/>
    </source>
</evidence>
<gene>
    <name evidence="4" type="ORF">COM42_001960</name>
</gene>
<evidence type="ECO:0000313" key="4">
    <source>
        <dbReference type="EMBL" id="TVS97808.1"/>
    </source>
</evidence>
<comment type="similarity">
    <text evidence="1">Belongs to the SdhE FAD assembly factor family.</text>
</comment>
<reference evidence="4" key="1">
    <citation type="submission" date="2019-07" db="EMBL/GenBank/DDBJ databases">
        <title>Genome assemblies of Wolbachia strains wAlbA and wAlbB in wild caught Aedes albopictus specimens.</title>
        <authorList>
            <person name="Kulkarni A."/>
            <person name="Yu W."/>
            <person name="Xue R.-D."/>
            <person name="Ma Y."/>
            <person name="Xu J."/>
        </authorList>
    </citation>
    <scope>NUCLEOTIDE SEQUENCE</scope>
    <source>
        <strain evidence="4">HN2016</strain>
    </source>
</reference>
<evidence type="ECO:0000256" key="1">
    <source>
        <dbReference type="ARBA" id="ARBA00008571"/>
    </source>
</evidence>
<organism evidence="4">
    <name type="scientific">Wolbachia pipientis</name>
    <dbReference type="NCBI Taxonomy" id="955"/>
    <lineage>
        <taxon>Bacteria</taxon>
        <taxon>Pseudomonadati</taxon>
        <taxon>Pseudomonadota</taxon>
        <taxon>Alphaproteobacteria</taxon>
        <taxon>Rickettsiales</taxon>
        <taxon>Anaplasmataceae</taxon>
        <taxon>Wolbachieae</taxon>
        <taxon>Wolbachia</taxon>
    </lineage>
</organism>
<dbReference type="PANTHER" id="PTHR12469">
    <property type="entry name" value="PROTEIN EMI5 HOMOLOG, MITOCHONDRIAL"/>
    <property type="match status" value="1"/>
</dbReference>